<dbReference type="EMBL" id="JBHTBU010000001">
    <property type="protein sequence ID" value="MFC7287789.1"/>
    <property type="molecule type" value="Genomic_DNA"/>
</dbReference>
<proteinExistence type="predicted"/>
<comment type="caution">
    <text evidence="1">The sequence shown here is derived from an EMBL/GenBank/DDBJ whole genome shotgun (WGS) entry which is preliminary data.</text>
</comment>
<name>A0ABW2I9R7_9BURK</name>
<evidence type="ECO:0000313" key="2">
    <source>
        <dbReference type="Proteomes" id="UP001596542"/>
    </source>
</evidence>
<gene>
    <name evidence="1" type="ORF">ACFQPC_07040</name>
</gene>
<accession>A0ABW2I9R7</accession>
<dbReference type="RefSeq" id="WP_382271906.1">
    <property type="nucleotide sequence ID" value="NZ_JBHTBU010000001.1"/>
</dbReference>
<protein>
    <submittedName>
        <fullName evidence="1">Uncharacterized protein</fullName>
    </submittedName>
</protein>
<evidence type="ECO:0000313" key="1">
    <source>
        <dbReference type="EMBL" id="MFC7287789.1"/>
    </source>
</evidence>
<sequence length="83" mass="9371">MKSEFQDTGHLTTADQCRQPAIVLQKNACNALLHLAPGYSKKHIFFLYLYAEIIIWELASDPSSQNTISCSFTTVNLRDKPLI</sequence>
<dbReference type="Proteomes" id="UP001596542">
    <property type="component" value="Unassembled WGS sequence"/>
</dbReference>
<reference evidence="2" key="1">
    <citation type="journal article" date="2019" name="Int. J. Syst. Evol. Microbiol.">
        <title>The Global Catalogue of Microorganisms (GCM) 10K type strain sequencing project: providing services to taxonomists for standard genome sequencing and annotation.</title>
        <authorList>
            <consortium name="The Broad Institute Genomics Platform"/>
            <consortium name="The Broad Institute Genome Sequencing Center for Infectious Disease"/>
            <person name="Wu L."/>
            <person name="Ma J."/>
        </authorList>
    </citation>
    <scope>NUCLEOTIDE SEQUENCE [LARGE SCALE GENOMIC DNA]</scope>
    <source>
        <strain evidence="2">KACC 12508</strain>
    </source>
</reference>
<keyword evidence="2" id="KW-1185">Reference proteome</keyword>
<organism evidence="1 2">
    <name type="scientific">Herminiimonas glaciei</name>
    <dbReference type="NCBI Taxonomy" id="523788"/>
    <lineage>
        <taxon>Bacteria</taxon>
        <taxon>Pseudomonadati</taxon>
        <taxon>Pseudomonadota</taxon>
        <taxon>Betaproteobacteria</taxon>
        <taxon>Burkholderiales</taxon>
        <taxon>Oxalobacteraceae</taxon>
        <taxon>Herminiimonas</taxon>
    </lineage>
</organism>